<sequence>MKPKQKLETVAYGTLQYGDYAVIRGKVAYSHLLTKKKVTAYQRQFNEADPTSYTEKYLLTLKDPVVVTANNAKLKEILEDTDLTTHSFRSVTEGDYQTAWYGQSYIPVLIKDKATGKAGNAPDVLQNELGDEEIEVLLKFMKFKNASVPSLAIQAIQVNDINKVEYYTGGGIDKVTLEQVWGTISGDLPSVNNQKAKQEQTENDNLEQQMSVNVNTSEKDTQTVDDMFPQQNTTNTTTTPQPTQAPQAGFGQNQNTNFNQTQAQPGFNQGQQNGFGNNNFNQMNAGFNNMPQQGQNQTLPGNFTNMFNS</sequence>
<organism evidence="2">
    <name type="scientific">Ligilactobacillus agilis</name>
    <dbReference type="NCBI Taxonomy" id="1601"/>
    <lineage>
        <taxon>Bacteria</taxon>
        <taxon>Bacillati</taxon>
        <taxon>Bacillota</taxon>
        <taxon>Bacilli</taxon>
        <taxon>Lactobacillales</taxon>
        <taxon>Lactobacillaceae</taxon>
        <taxon>Ligilactobacillus</taxon>
    </lineage>
</organism>
<dbReference type="AlphaFoldDB" id="A0A6F9XLH3"/>
<feature type="compositionally biased region" description="Polar residues" evidence="1">
    <location>
        <begin position="290"/>
        <end position="309"/>
    </location>
</feature>
<feature type="region of interest" description="Disordered" evidence="1">
    <location>
        <begin position="252"/>
        <end position="309"/>
    </location>
</feature>
<protein>
    <submittedName>
        <fullName evidence="2">Uncharacterized protein</fullName>
    </submittedName>
</protein>
<proteinExistence type="predicted"/>
<gene>
    <name evidence="2" type="ORF">SY212_11290</name>
</gene>
<evidence type="ECO:0000313" key="2">
    <source>
        <dbReference type="EMBL" id="GET06099.1"/>
    </source>
</evidence>
<dbReference type="RefSeq" id="WP_172584646.1">
    <property type="nucleotide sequence ID" value="NZ_BLAM01000109.1"/>
</dbReference>
<dbReference type="EMBL" id="BLAM01000109">
    <property type="protein sequence ID" value="GET06099.1"/>
    <property type="molecule type" value="Genomic_DNA"/>
</dbReference>
<reference evidence="2" key="1">
    <citation type="submission" date="2019-10" db="EMBL/GenBank/DDBJ databases">
        <title>Lactobacillus agilis SY212 Whole Genome Sequencing Project.</title>
        <authorList>
            <person name="Suzuki S."/>
            <person name="Endo A."/>
            <person name="Maeno S."/>
            <person name="Shiwa Y."/>
            <person name="Matsutani M."/>
            <person name="Kajikawa A."/>
        </authorList>
    </citation>
    <scope>NUCLEOTIDE SEQUENCE</scope>
    <source>
        <strain evidence="2">SY212</strain>
    </source>
</reference>
<feature type="compositionally biased region" description="Low complexity" evidence="1">
    <location>
        <begin position="252"/>
        <end position="289"/>
    </location>
</feature>
<evidence type="ECO:0000256" key="1">
    <source>
        <dbReference type="SAM" id="MobiDB-lite"/>
    </source>
</evidence>
<accession>A0A6F9XLH3</accession>
<name>A0A6F9XLH3_9LACO</name>
<comment type="caution">
    <text evidence="2">The sequence shown here is derived from an EMBL/GenBank/DDBJ whole genome shotgun (WGS) entry which is preliminary data.</text>
</comment>
<dbReference type="Proteomes" id="UP000494265">
    <property type="component" value="Unassembled WGS sequence"/>
</dbReference>